<evidence type="ECO:0000256" key="3">
    <source>
        <dbReference type="SAM" id="MobiDB-lite"/>
    </source>
</evidence>
<accession>A0AAN0IEQ8</accession>
<feature type="region of interest" description="Disordered" evidence="3">
    <location>
        <begin position="164"/>
        <end position="190"/>
    </location>
</feature>
<dbReference type="KEGG" id="aqu:100634022"/>
<dbReference type="PANTHER" id="PTHR43109">
    <property type="entry name" value="NUCLEOSIDE DIPHOSPHATE KINASE 7"/>
    <property type="match status" value="1"/>
</dbReference>
<feature type="compositionally biased region" description="Acidic residues" evidence="3">
    <location>
        <begin position="33"/>
        <end position="42"/>
    </location>
</feature>
<name>A0AAN0IEQ8_AMPQE</name>
<dbReference type="GeneID" id="100634022"/>
<proteinExistence type="predicted"/>
<reference evidence="4" key="2">
    <citation type="submission" date="2024-06" db="UniProtKB">
        <authorList>
            <consortium name="EnsemblMetazoa"/>
        </authorList>
    </citation>
    <scope>IDENTIFICATION</scope>
</reference>
<feature type="region of interest" description="Disordered" evidence="3">
    <location>
        <begin position="1073"/>
        <end position="1092"/>
    </location>
</feature>
<sequence length="1675" mass="182752">MLLIKIINTHIGMEGLVSADSLPSADFSIADLDSEEEQEEEGPVTIFTRTGSKPVTGGDTETRNHINEQDIVVHDIETDDKKDEDQFAKNGNEIPKSRDEDQDKEWNEFQSQFYSVLESSETMVQEATLTGQLQRLKDDLLSSGLLNTSSANVRLTVSPDHKATRLIGTGTDERHDKTSETGSGSSHLLQSSCFDQINEDDLDMMLEVIKEEAESREATPTKEEGSSSFEWQPLVSTNQELMSQLESASVLNEAQVEEYRSILRSSSSFKEDKKSKYSEPDNQNVIHLDLRPTNTMHFDTESHDEMSSSAKRLMALRLSGNKSSVGEEEEESYDAHSWKIERRKFKNTSSSSGGESDTKASQPVPVLEKTLPVPNETSILPPPSSSKKTPPSSSLVPSPRTRLTSSESVSEDDVFSSPSQEGLAGPENSSQGGGGGGAKSKQDGKSKRRKHKGCGRNDSGSGSENENKRRQKGRGRKDSGSSSDGEGKGKKKKSQDSKKDANKQQKSRKSLSHRDRKDSLTQSSDDDSILSFKGSPPTLPPPGRSLSEGDAESVVKSLERVKSFLQQKIELRKPPSLFNVPNTSPLFHQDVSFSDPLLSFHPSLTDTQSLLLLPLTENGLIDMDTVDLPSHTLSISVTHLLHTILITWLISLMHTTSPEGKEEETDGSAVLWRPFIVNGLQQTVVDGLPCILVTITSTGSCEITQLLSSSSLAQIINPLMTILNLTSFNENTLSQLHSLSTTPLSCLLSLQTDSSLISTPLSFYSHTFYSLRCLPSADSIHSTAPLQRTVCTISHTNLSNTRVVFNLLYEATTQGLDIVGLRLVYDTTTNKHFPLAPLKEREIANEKTEETPGQGSPVVIHKSHTIKQELCDDSSSQLVLAVSFRGPNAISRIIDIIGPDDHSLALITDPASLSAQYGGGNSSPNSTSSKGVPLVSCVRNSYWGGLELAKWFGGRACLKSGSIIGVSDAITKSERRKRQRVRFSESESEDVVIPLPEDIDYPPLISNRPALLVYPYSRVILVASPLVGPSCYSTLLSSVSEAGFDLLGIKRIRLNPKRALSLNIPMPSISHFTPSSSSSSPMSPSLNDNALSFSSSQSESGFPPLPSLLLILARENASSHIQFLLNTVTSSLRNLSASNPNILDPSLPSSGLLHVTDFSEDALKVIGSYTFTPSSSSGAKPSPLLLEDKSYKEEISLIAVSGTHSLTDALDTLDSLTAISRPNKASTHSTNNSLVSSSKPVVSRDEEGLGGFELLGIKIVPSLSRFQAKQLCPYPQSSAGFSEMVDSLFAKPVLLLLVRGISCNERVWKLLKGSDNYDILLGSRKSTRIICSDDFNKAFYLSTLFFIDKELFSDSDVWPWAHLVPPAWINDCAILSSLSVDPEPLLSVFTVAISHMTLLVKVLEKLSRSGFHFVGMKLTEGDQSDKLVVAVCVERYNAVWYLAHQLQLFTHSSNSYSKAIYYSPTFMSAVADVQFYFPCGSVHTLSSALLKYYQVSSDPSVSTGPFSPRSKVTSTPYEGLTPPTSPLSEDAYLILPPSYLSSPSASSSSSYACLSFIIVLDVLTRAGFSLTDILMTQLSRKMAQELLLLVDTKLKEDDLYKDGPDVRPCIVIGVRRDNAASCFQSIISNFLLHCSVREDTVSIARIFDGLIVTGTAQQTSAVRSVFKNTQSQPEQ</sequence>
<feature type="compositionally biased region" description="Polar residues" evidence="3">
    <location>
        <begin position="347"/>
        <end position="361"/>
    </location>
</feature>
<dbReference type="SUPFAM" id="SSF54919">
    <property type="entry name" value="Nucleoside diphosphate kinase, NDK"/>
    <property type="match status" value="2"/>
</dbReference>
<dbReference type="PANTHER" id="PTHR43109:SF3">
    <property type="entry name" value="DYNEIN AXONEMAL ASSEMBLY FACTOR 8"/>
    <property type="match status" value="1"/>
</dbReference>
<feature type="region of interest" description="Disordered" evidence="3">
    <location>
        <begin position="33"/>
        <end position="64"/>
    </location>
</feature>
<feature type="compositionally biased region" description="Basic and acidic residues" evidence="3">
    <location>
        <begin position="494"/>
        <end position="503"/>
    </location>
</feature>
<feature type="compositionally biased region" description="Polar residues" evidence="3">
    <location>
        <begin position="180"/>
        <end position="190"/>
    </location>
</feature>
<dbReference type="InterPro" id="IPR036850">
    <property type="entry name" value="NDK-like_dom_sf"/>
</dbReference>
<evidence type="ECO:0000256" key="2">
    <source>
        <dbReference type="ARBA" id="ARBA00022490"/>
    </source>
</evidence>
<evidence type="ECO:0000256" key="1">
    <source>
        <dbReference type="ARBA" id="ARBA00004496"/>
    </source>
</evidence>
<feature type="compositionally biased region" description="Low complexity" evidence="3">
    <location>
        <begin position="385"/>
        <end position="408"/>
    </location>
</feature>
<organism evidence="4 5">
    <name type="scientific">Amphimedon queenslandica</name>
    <name type="common">Sponge</name>
    <dbReference type="NCBI Taxonomy" id="400682"/>
    <lineage>
        <taxon>Eukaryota</taxon>
        <taxon>Metazoa</taxon>
        <taxon>Porifera</taxon>
        <taxon>Demospongiae</taxon>
        <taxon>Heteroscleromorpha</taxon>
        <taxon>Haplosclerida</taxon>
        <taxon>Niphatidae</taxon>
        <taxon>Amphimedon</taxon>
    </lineage>
</organism>
<dbReference type="RefSeq" id="XP_003387092.2">
    <property type="nucleotide sequence ID" value="XM_003387044.2"/>
</dbReference>
<feature type="compositionally biased region" description="Polar residues" evidence="3">
    <location>
        <begin position="1499"/>
        <end position="1516"/>
    </location>
</feature>
<comment type="subcellular location">
    <subcellularLocation>
        <location evidence="1">Cytoplasm</location>
    </subcellularLocation>
</comment>
<dbReference type="Proteomes" id="UP000007879">
    <property type="component" value="Unassembled WGS sequence"/>
</dbReference>
<dbReference type="GO" id="GO:0005879">
    <property type="term" value="C:axonemal microtubule"/>
    <property type="evidence" value="ECO:0007669"/>
    <property type="project" value="TreeGrafter"/>
</dbReference>
<feature type="compositionally biased region" description="Low complexity" evidence="3">
    <location>
        <begin position="1073"/>
        <end position="1085"/>
    </location>
</feature>
<keyword evidence="5" id="KW-1185">Reference proteome</keyword>
<evidence type="ECO:0000313" key="5">
    <source>
        <dbReference type="Proteomes" id="UP000007879"/>
    </source>
</evidence>
<feature type="region of interest" description="Disordered" evidence="3">
    <location>
        <begin position="320"/>
        <end position="551"/>
    </location>
</feature>
<evidence type="ECO:0000313" key="4">
    <source>
        <dbReference type="EnsemblMetazoa" id="XP_003387092.2"/>
    </source>
</evidence>
<keyword evidence="2" id="KW-0963">Cytoplasm</keyword>
<feature type="compositionally biased region" description="Basic and acidic residues" evidence="3">
    <location>
        <begin position="95"/>
        <end position="104"/>
    </location>
</feature>
<protein>
    <submittedName>
        <fullName evidence="4">Uncharacterized protein</fullName>
    </submittedName>
</protein>
<dbReference type="EnsemblMetazoa" id="XM_003387044.2">
    <property type="protein sequence ID" value="XP_003387092.2"/>
    <property type="gene ID" value="LOC100634022"/>
</dbReference>
<feature type="region of interest" description="Disordered" evidence="3">
    <location>
        <begin position="1499"/>
        <end position="1520"/>
    </location>
</feature>
<reference evidence="5" key="1">
    <citation type="journal article" date="2010" name="Nature">
        <title>The Amphimedon queenslandica genome and the evolution of animal complexity.</title>
        <authorList>
            <person name="Srivastava M."/>
            <person name="Simakov O."/>
            <person name="Chapman J."/>
            <person name="Fahey B."/>
            <person name="Gauthier M.E."/>
            <person name="Mitros T."/>
            <person name="Richards G.S."/>
            <person name="Conaco C."/>
            <person name="Dacre M."/>
            <person name="Hellsten U."/>
            <person name="Larroux C."/>
            <person name="Putnam N.H."/>
            <person name="Stanke M."/>
            <person name="Adamska M."/>
            <person name="Darling A."/>
            <person name="Degnan S.M."/>
            <person name="Oakley T.H."/>
            <person name="Plachetzki D.C."/>
            <person name="Zhai Y."/>
            <person name="Adamski M."/>
            <person name="Calcino A."/>
            <person name="Cummins S.F."/>
            <person name="Goodstein D.M."/>
            <person name="Harris C."/>
            <person name="Jackson D.J."/>
            <person name="Leys S.P."/>
            <person name="Shu S."/>
            <person name="Woodcroft B.J."/>
            <person name="Vervoort M."/>
            <person name="Kosik K.S."/>
            <person name="Manning G."/>
            <person name="Degnan B.M."/>
            <person name="Rokhsar D.S."/>
        </authorList>
    </citation>
    <scope>NUCLEOTIDE SEQUENCE [LARGE SCALE GENOMIC DNA]</scope>
</reference>
<feature type="region of interest" description="Disordered" evidence="3">
    <location>
        <begin position="79"/>
        <end position="104"/>
    </location>
</feature>